<feature type="chain" id="PRO_5038252082" evidence="1">
    <location>
        <begin position="19"/>
        <end position="433"/>
    </location>
</feature>
<sequence>MAVSATTLALLGSMAACGSDNTAGGSGGGEGGGTADVWALQDTSLNPIEEASIQRYNDGEGPGSVKLSTFGNDPYKQRLRTAINSPQAPDVFFNWGGGSLKEYVDAGKIEDLTPMLDENPELKEAFLPSVLAGAEIDGKQYGLPMRGVQPVLMFGNLEVLKANGINEMPATWEDLLADVATLKGAGLKTPIALAGSQPWTELMWAEYLLDRVAGPEVFQAIRDGEGQGWNDPKVLEAMTMLKQLIDAGAFGAAEDFSSTGYDAGGTTQLLANGDAGFHLMGSWEFTNQLGTNPDFVEAGNLGYAPFPSVQGGAGDPSNLVGNVSNFYSVTSASPNKEAALEYVKTALTDETYVSDLIKAGDVMPIAGAREQLAAADNGEYLTEIYDLTSDAKNFQLSWDQDLAADEASKMLTELSNLFLGQQTPEGFVAAMAG</sequence>
<dbReference type="Gene3D" id="3.40.190.10">
    <property type="entry name" value="Periplasmic binding protein-like II"/>
    <property type="match status" value="2"/>
</dbReference>
<evidence type="ECO:0000256" key="1">
    <source>
        <dbReference type="SAM" id="SignalP"/>
    </source>
</evidence>
<dbReference type="EMBL" id="JAAGWH010000036">
    <property type="protein sequence ID" value="NEK95101.1"/>
    <property type="molecule type" value="Genomic_DNA"/>
</dbReference>
<keyword evidence="4" id="KW-1185">Reference proteome</keyword>
<proteinExistence type="predicted"/>
<organism evidence="3 5">
    <name type="scientific">Modestobacter muralis</name>
    <dbReference type="NCBI Taxonomy" id="1608614"/>
    <lineage>
        <taxon>Bacteria</taxon>
        <taxon>Bacillati</taxon>
        <taxon>Actinomycetota</taxon>
        <taxon>Actinomycetes</taxon>
        <taxon>Geodermatophilales</taxon>
        <taxon>Geodermatophilaceae</taxon>
        <taxon>Modestobacter</taxon>
    </lineage>
</organism>
<gene>
    <name evidence="3" type="ORF">G3R41_13745</name>
    <name evidence="2" type="ORF">GCU67_13090</name>
</gene>
<accession>A0A6P0HAC7</accession>
<protein>
    <submittedName>
        <fullName evidence="3">Extracellular solute-binding protein</fullName>
    </submittedName>
</protein>
<reference evidence="3 5" key="2">
    <citation type="submission" date="2020-02" db="EMBL/GenBank/DDBJ databases">
        <title>The WGS of Modestobacter muralis DSM 100205.</title>
        <authorList>
            <person name="Jiang Z."/>
        </authorList>
    </citation>
    <scope>NUCLEOTIDE SEQUENCE [LARGE SCALE GENOMIC DNA]</scope>
    <source>
        <strain evidence="3 5">DSM 100205</strain>
    </source>
</reference>
<comment type="caution">
    <text evidence="3">The sequence shown here is derived from an EMBL/GenBank/DDBJ whole genome shotgun (WGS) entry which is preliminary data.</text>
</comment>
<dbReference type="SUPFAM" id="SSF53850">
    <property type="entry name" value="Periplasmic binding protein-like II"/>
    <property type="match status" value="1"/>
</dbReference>
<evidence type="ECO:0000313" key="2">
    <source>
        <dbReference type="EMBL" id="NEK95101.1"/>
    </source>
</evidence>
<name>A0A6P0HAC7_9ACTN</name>
<dbReference type="Pfam" id="PF01547">
    <property type="entry name" value="SBP_bac_1"/>
    <property type="match status" value="1"/>
</dbReference>
<dbReference type="PANTHER" id="PTHR43649:SF14">
    <property type="entry name" value="BLR3389 PROTEIN"/>
    <property type="match status" value="1"/>
</dbReference>
<dbReference type="InterPro" id="IPR050490">
    <property type="entry name" value="Bact_solute-bd_prot1"/>
</dbReference>
<evidence type="ECO:0000313" key="4">
    <source>
        <dbReference type="Proteomes" id="UP000468828"/>
    </source>
</evidence>
<dbReference type="InterPro" id="IPR006059">
    <property type="entry name" value="SBP"/>
</dbReference>
<evidence type="ECO:0000313" key="5">
    <source>
        <dbReference type="Proteomes" id="UP000471152"/>
    </source>
</evidence>
<dbReference type="PANTHER" id="PTHR43649">
    <property type="entry name" value="ARABINOSE-BINDING PROTEIN-RELATED"/>
    <property type="match status" value="1"/>
</dbReference>
<dbReference type="EMBL" id="JAAGWB010000038">
    <property type="protein sequence ID" value="NEN51989.1"/>
    <property type="molecule type" value="Genomic_DNA"/>
</dbReference>
<keyword evidence="1" id="KW-0732">Signal</keyword>
<dbReference type="Proteomes" id="UP000471152">
    <property type="component" value="Unassembled WGS sequence"/>
</dbReference>
<dbReference type="AlphaFoldDB" id="A0A6P0HAC7"/>
<reference evidence="2 4" key="1">
    <citation type="submission" date="2020-01" db="EMBL/GenBank/DDBJ databases">
        <title>the WGS Modestobacter muralis CPCC 204518.</title>
        <authorList>
            <person name="Jiang Z."/>
        </authorList>
    </citation>
    <scope>NUCLEOTIDE SEQUENCE [LARGE SCALE GENOMIC DNA]</scope>
    <source>
        <strain evidence="2 4">DSM 100205</strain>
    </source>
</reference>
<evidence type="ECO:0000313" key="3">
    <source>
        <dbReference type="EMBL" id="NEN51989.1"/>
    </source>
</evidence>
<feature type="signal peptide" evidence="1">
    <location>
        <begin position="1"/>
        <end position="18"/>
    </location>
</feature>
<dbReference type="Proteomes" id="UP000468828">
    <property type="component" value="Unassembled WGS sequence"/>
</dbReference>